<evidence type="ECO:0000313" key="6">
    <source>
        <dbReference type="Proteomes" id="UP000814176"/>
    </source>
</evidence>
<evidence type="ECO:0000259" key="4">
    <source>
        <dbReference type="SMART" id="SM00906"/>
    </source>
</evidence>
<dbReference type="InterPro" id="IPR007219">
    <property type="entry name" value="XnlR_reg_dom"/>
</dbReference>
<dbReference type="GeneID" id="72006638"/>
<dbReference type="CDD" id="cd12148">
    <property type="entry name" value="fungal_TF_MHR"/>
    <property type="match status" value="1"/>
</dbReference>
<dbReference type="Proteomes" id="UP000814176">
    <property type="component" value="Unassembled WGS sequence"/>
</dbReference>
<dbReference type="EMBL" id="JADCUA010000037">
    <property type="protein sequence ID" value="KAH9829595.1"/>
    <property type="molecule type" value="Genomic_DNA"/>
</dbReference>
<dbReference type="Pfam" id="PF04082">
    <property type="entry name" value="Fungal_trans"/>
    <property type="match status" value="1"/>
</dbReference>
<keyword evidence="2" id="KW-0539">Nucleus</keyword>
<dbReference type="PANTHER" id="PTHR31001">
    <property type="entry name" value="UNCHARACTERIZED TRANSCRIPTIONAL REGULATORY PROTEIN"/>
    <property type="match status" value="1"/>
</dbReference>
<name>A0ABQ8JZ79_9APHY</name>
<evidence type="ECO:0000313" key="5">
    <source>
        <dbReference type="EMBL" id="KAH9829595.1"/>
    </source>
</evidence>
<feature type="domain" description="Xylanolytic transcriptional activator regulatory" evidence="4">
    <location>
        <begin position="170"/>
        <end position="245"/>
    </location>
</feature>
<comment type="caution">
    <text evidence="5">The sequence shown here is derived from an EMBL/GenBank/DDBJ whole genome shotgun (WGS) entry which is preliminary data.</text>
</comment>
<keyword evidence="6" id="KW-1185">Reference proteome</keyword>
<gene>
    <name evidence="5" type="ORF">C8Q71DRAFT_799689</name>
</gene>
<evidence type="ECO:0000256" key="1">
    <source>
        <dbReference type="ARBA" id="ARBA00004123"/>
    </source>
</evidence>
<feature type="region of interest" description="Disordered" evidence="3">
    <location>
        <begin position="249"/>
        <end position="276"/>
    </location>
</feature>
<accession>A0ABQ8JZ79</accession>
<reference evidence="5 6" key="1">
    <citation type="journal article" date="2021" name="Environ. Microbiol.">
        <title>Gene family expansions and transcriptome signatures uncover fungal adaptations to wood decay.</title>
        <authorList>
            <person name="Hage H."/>
            <person name="Miyauchi S."/>
            <person name="Viragh M."/>
            <person name="Drula E."/>
            <person name="Min B."/>
            <person name="Chaduli D."/>
            <person name="Navarro D."/>
            <person name="Favel A."/>
            <person name="Norest M."/>
            <person name="Lesage-Meessen L."/>
            <person name="Balint B."/>
            <person name="Merenyi Z."/>
            <person name="de Eugenio L."/>
            <person name="Morin E."/>
            <person name="Martinez A.T."/>
            <person name="Baldrian P."/>
            <person name="Stursova M."/>
            <person name="Martinez M.J."/>
            <person name="Novotny C."/>
            <person name="Magnuson J.K."/>
            <person name="Spatafora J.W."/>
            <person name="Maurice S."/>
            <person name="Pangilinan J."/>
            <person name="Andreopoulos W."/>
            <person name="LaButti K."/>
            <person name="Hundley H."/>
            <person name="Na H."/>
            <person name="Kuo A."/>
            <person name="Barry K."/>
            <person name="Lipzen A."/>
            <person name="Henrissat B."/>
            <person name="Riley R."/>
            <person name="Ahrendt S."/>
            <person name="Nagy L.G."/>
            <person name="Grigoriev I.V."/>
            <person name="Martin F."/>
            <person name="Rosso M.N."/>
        </authorList>
    </citation>
    <scope>NUCLEOTIDE SEQUENCE [LARGE SCALE GENOMIC DNA]</scope>
    <source>
        <strain evidence="5 6">CIRM-BRFM 1785</strain>
    </source>
</reference>
<feature type="region of interest" description="Disordered" evidence="3">
    <location>
        <begin position="87"/>
        <end position="115"/>
    </location>
</feature>
<protein>
    <submittedName>
        <fullName evidence="5">Fungal-specific transcription factor domain-containing protein</fullName>
    </submittedName>
</protein>
<dbReference type="SMART" id="SM00906">
    <property type="entry name" value="Fungal_trans"/>
    <property type="match status" value="1"/>
</dbReference>
<dbReference type="RefSeq" id="XP_047773051.1">
    <property type="nucleotide sequence ID" value="XM_047925906.1"/>
</dbReference>
<comment type="subcellular location">
    <subcellularLocation>
        <location evidence="1">Nucleus</location>
    </subcellularLocation>
</comment>
<organism evidence="5 6">
    <name type="scientific">Rhodofomes roseus</name>
    <dbReference type="NCBI Taxonomy" id="34475"/>
    <lineage>
        <taxon>Eukaryota</taxon>
        <taxon>Fungi</taxon>
        <taxon>Dikarya</taxon>
        <taxon>Basidiomycota</taxon>
        <taxon>Agaricomycotina</taxon>
        <taxon>Agaricomycetes</taxon>
        <taxon>Polyporales</taxon>
        <taxon>Rhodofomes</taxon>
    </lineage>
</organism>
<evidence type="ECO:0000256" key="2">
    <source>
        <dbReference type="ARBA" id="ARBA00023242"/>
    </source>
</evidence>
<dbReference type="InterPro" id="IPR050613">
    <property type="entry name" value="Sec_Metabolite_Reg"/>
</dbReference>
<evidence type="ECO:0000256" key="3">
    <source>
        <dbReference type="SAM" id="MobiDB-lite"/>
    </source>
</evidence>
<proteinExistence type="predicted"/>
<sequence length="276" mass="29441">MVLHPCFHVGHWVKRVEAMLAWGEGGQTGASPVMTSSTGSMRELAREVFFGPPPGKKAKAPQPRPTLSFFASACAGLALGALVAAKGHPDLPGGPPPSHSRPGSSSSKGKDEPSEAERCSPAALFALSEQAFGLAERTASYDIDSVVTMILQLLYLLHCCPGGTSVQQGVLPLVGKMINVARMMGLANDPDEFPGTYSLFEAETRRRVWWDVFYYDLFVSDCMGHPPLIPDNSFTTHLPADVDEDAFGPSSLVLPGPSEGNDGADQSSAYFSLKCR</sequence>